<sequence length="138" mass="14888">MNANNTRAALVDRLFTTWRRCTAWSAKLAVALVAVSALFGVVQPGLSQPAVAQAYTFQGPDKVGYGRAVILFNRDETRKIGLGGLPAMPPGNPAFAAFNIAKAGLGAIAMNYYNRGLCSAYAWSIRPWDNQGFMSRKC</sequence>
<name>A0A0Q2LVD8_MYCGO</name>
<proteinExistence type="predicted"/>
<evidence type="ECO:0000313" key="1">
    <source>
        <dbReference type="EMBL" id="KQH79857.1"/>
    </source>
</evidence>
<reference evidence="1 3" key="1">
    <citation type="submission" date="2015-10" db="EMBL/GenBank/DDBJ databases">
        <title>Mycobacterium gordonae draft genome assembly.</title>
        <authorList>
            <person name="Ustinova V."/>
            <person name="Smirnova T."/>
            <person name="Blagodatskikh K."/>
            <person name="Varlamov D."/>
            <person name="Larionova E."/>
            <person name="Chernousova L."/>
        </authorList>
    </citation>
    <scope>NUCLEOTIDE SEQUENCE [LARGE SCALE GENOMIC DNA]</scope>
    <source>
        <strain evidence="1 3">CTRI 14-8773</strain>
    </source>
</reference>
<evidence type="ECO:0000313" key="3">
    <source>
        <dbReference type="Proteomes" id="UP000051677"/>
    </source>
</evidence>
<reference evidence="2 4" key="2">
    <citation type="submission" date="2016-06" db="EMBL/GenBank/DDBJ databases">
        <authorList>
            <person name="Kjaerup R.B."/>
            <person name="Dalgaard T.S."/>
            <person name="Juul-Madsen H.R."/>
        </authorList>
    </citation>
    <scope>NUCLEOTIDE SEQUENCE [LARGE SCALE GENOMIC DNA]</scope>
    <source>
        <strain evidence="2 4">1245752.6</strain>
    </source>
</reference>
<dbReference type="OrthoDB" id="9875942at2"/>
<protein>
    <submittedName>
        <fullName evidence="1">Uncharacterized protein</fullName>
    </submittedName>
</protein>
<dbReference type="EMBL" id="LKTM01000061">
    <property type="protein sequence ID" value="KQH79857.1"/>
    <property type="molecule type" value="Genomic_DNA"/>
</dbReference>
<gene>
    <name evidence="2" type="ORF">A9W98_13970</name>
    <name evidence="1" type="ORF">AO501_04535</name>
</gene>
<accession>A0A0Q2LVD8</accession>
<dbReference type="EMBL" id="MAEM01000160">
    <property type="protein sequence ID" value="OBS02608.1"/>
    <property type="molecule type" value="Genomic_DNA"/>
</dbReference>
<dbReference type="RefSeq" id="WP_055577270.1">
    <property type="nucleotide sequence ID" value="NZ_LKTM01000061.1"/>
</dbReference>
<evidence type="ECO:0000313" key="4">
    <source>
        <dbReference type="Proteomes" id="UP000093757"/>
    </source>
</evidence>
<evidence type="ECO:0000313" key="2">
    <source>
        <dbReference type="EMBL" id="OBS02608.1"/>
    </source>
</evidence>
<dbReference type="Proteomes" id="UP000051677">
    <property type="component" value="Unassembled WGS sequence"/>
</dbReference>
<dbReference type="Proteomes" id="UP000093757">
    <property type="component" value="Unassembled WGS sequence"/>
</dbReference>
<organism evidence="1 3">
    <name type="scientific">Mycobacterium gordonae</name>
    <dbReference type="NCBI Taxonomy" id="1778"/>
    <lineage>
        <taxon>Bacteria</taxon>
        <taxon>Bacillati</taxon>
        <taxon>Actinomycetota</taxon>
        <taxon>Actinomycetes</taxon>
        <taxon>Mycobacteriales</taxon>
        <taxon>Mycobacteriaceae</taxon>
        <taxon>Mycobacterium</taxon>
    </lineage>
</organism>
<dbReference type="AlphaFoldDB" id="A0A0Q2LVD8"/>
<comment type="caution">
    <text evidence="1">The sequence shown here is derived from an EMBL/GenBank/DDBJ whole genome shotgun (WGS) entry which is preliminary data.</text>
</comment>